<dbReference type="InterPro" id="IPR015919">
    <property type="entry name" value="Cadherin-like_sf"/>
</dbReference>
<dbReference type="RefSeq" id="WP_178934865.1">
    <property type="nucleotide sequence ID" value="NZ_JACBAZ010000016.1"/>
</dbReference>
<keyword evidence="3" id="KW-0378">Hydrolase</keyword>
<dbReference type="SUPFAM" id="SSF49313">
    <property type="entry name" value="Cadherin-like"/>
    <property type="match status" value="1"/>
</dbReference>
<dbReference type="PANTHER" id="PTHR41349:SF1">
    <property type="entry name" value="PROTEIN CBG08683"/>
    <property type="match status" value="1"/>
</dbReference>
<feature type="domain" description="Dystroglycan-type cadherin-like" evidence="2">
    <location>
        <begin position="336"/>
        <end position="429"/>
    </location>
</feature>
<comment type="caution">
    <text evidence="3">The sequence shown here is derived from an EMBL/GenBank/DDBJ whole genome shotgun (WGS) entry which is preliminary data.</text>
</comment>
<feature type="chain" id="PRO_5032497400" evidence="1">
    <location>
        <begin position="21"/>
        <end position="722"/>
    </location>
</feature>
<dbReference type="SUPFAM" id="SSF56219">
    <property type="entry name" value="DNase I-like"/>
    <property type="match status" value="1"/>
</dbReference>
<dbReference type="InterPro" id="IPR006644">
    <property type="entry name" value="Cadg"/>
</dbReference>
<dbReference type="GO" id="GO:0004519">
    <property type="term" value="F:endonuclease activity"/>
    <property type="evidence" value="ECO:0007669"/>
    <property type="project" value="UniProtKB-KW"/>
</dbReference>
<dbReference type="EMBL" id="JACBAZ010000016">
    <property type="protein sequence ID" value="NWK57593.1"/>
    <property type="molecule type" value="Genomic_DNA"/>
</dbReference>
<name>A0A851GJA0_9BACT</name>
<dbReference type="Gene3D" id="3.60.10.10">
    <property type="entry name" value="Endonuclease/exonuclease/phosphatase"/>
    <property type="match status" value="1"/>
</dbReference>
<evidence type="ECO:0000259" key="2">
    <source>
        <dbReference type="SMART" id="SM00736"/>
    </source>
</evidence>
<feature type="signal peptide" evidence="1">
    <location>
        <begin position="1"/>
        <end position="20"/>
    </location>
</feature>
<protein>
    <submittedName>
        <fullName evidence="3">Endonuclease/exonuclease/phosphatase family protein</fullName>
    </submittedName>
</protein>
<evidence type="ECO:0000313" key="3">
    <source>
        <dbReference type="EMBL" id="NWK57593.1"/>
    </source>
</evidence>
<accession>A0A851GJA0</accession>
<dbReference type="SMART" id="SM00736">
    <property type="entry name" value="CADG"/>
    <property type="match status" value="1"/>
</dbReference>
<dbReference type="InterPro" id="IPR013783">
    <property type="entry name" value="Ig-like_fold"/>
</dbReference>
<reference evidence="3 4" key="1">
    <citation type="submission" date="2020-07" db="EMBL/GenBank/DDBJ databases">
        <title>Roseicoccus Jingziensis gen. nov., sp. nov., isolated from coastal seawater.</title>
        <authorList>
            <person name="Feng X."/>
        </authorList>
    </citation>
    <scope>NUCLEOTIDE SEQUENCE [LARGE SCALE GENOMIC DNA]</scope>
    <source>
        <strain evidence="3 4">N1E253</strain>
    </source>
</reference>
<keyword evidence="3" id="KW-0269">Exonuclease</keyword>
<gene>
    <name evidence="3" type="ORF">HW115_18385</name>
</gene>
<dbReference type="InterPro" id="IPR005135">
    <property type="entry name" value="Endo/exonuclease/phosphatase"/>
</dbReference>
<dbReference type="GO" id="GO:0005509">
    <property type="term" value="F:calcium ion binding"/>
    <property type="evidence" value="ECO:0007669"/>
    <property type="project" value="InterPro"/>
</dbReference>
<organism evidence="3 4">
    <name type="scientific">Oceaniferula marina</name>
    <dbReference type="NCBI Taxonomy" id="2748318"/>
    <lineage>
        <taxon>Bacteria</taxon>
        <taxon>Pseudomonadati</taxon>
        <taxon>Verrucomicrobiota</taxon>
        <taxon>Verrucomicrobiia</taxon>
        <taxon>Verrucomicrobiales</taxon>
        <taxon>Verrucomicrobiaceae</taxon>
        <taxon>Oceaniferula</taxon>
    </lineage>
</organism>
<dbReference type="Pfam" id="PF03372">
    <property type="entry name" value="Exo_endo_phos"/>
    <property type="match status" value="1"/>
</dbReference>
<keyword evidence="3" id="KW-0255">Endonuclease</keyword>
<keyword evidence="1" id="KW-0732">Signal</keyword>
<evidence type="ECO:0000256" key="1">
    <source>
        <dbReference type="SAM" id="SignalP"/>
    </source>
</evidence>
<dbReference type="InterPro" id="IPR036691">
    <property type="entry name" value="Endo/exonu/phosph_ase_sf"/>
</dbReference>
<dbReference type="GO" id="GO:0004527">
    <property type="term" value="F:exonuclease activity"/>
    <property type="evidence" value="ECO:0007669"/>
    <property type="project" value="UniProtKB-KW"/>
</dbReference>
<evidence type="ECO:0000313" key="4">
    <source>
        <dbReference type="Proteomes" id="UP000557872"/>
    </source>
</evidence>
<proteinExistence type="predicted"/>
<dbReference type="PANTHER" id="PTHR41349">
    <property type="match status" value="1"/>
</dbReference>
<keyword evidence="3" id="KW-0540">Nuclease</keyword>
<keyword evidence="4" id="KW-1185">Reference proteome</keyword>
<dbReference type="Gene3D" id="2.60.40.10">
    <property type="entry name" value="Immunoglobulins"/>
    <property type="match status" value="1"/>
</dbReference>
<dbReference type="AlphaFoldDB" id="A0A851GJA0"/>
<dbReference type="GO" id="GO:0016020">
    <property type="term" value="C:membrane"/>
    <property type="evidence" value="ECO:0007669"/>
    <property type="project" value="InterPro"/>
</dbReference>
<dbReference type="Pfam" id="PF05345">
    <property type="entry name" value="He_PIG"/>
    <property type="match status" value="1"/>
</dbReference>
<sequence>MKKIYTTVLCMGVITFPAVAALSFSLDTTSYTSADDVVASWSGGSGSGKDWVAICSDGVTPNRTNAEDWLYIGGTQQSKKRGPKSGSVTFTGLSLSQGTYSAYYLSNDSDTVLSGPINFTVSQAGGGNPAVSLSQDSYDVDESVTVNFTGGPGNDADWVGIYLPGQTPAQGTPSTLWAYTNGTQSTGGGVTSGSVTFNNPGLAEGNYVAYFLENNGYTVLDGPVAFSVDVAGGDSLYTDKSSYDVDETITVSYADGPGNSTDWIGIYYPGQTPAQGTTSLLWSYTSGTSGSVDFTNPGLQVGTYEAYFLANDGYTVIEGPISFSVVGSPGPARPEWVQSPFKRIHGVVGQSYTGLISAYASDPDLGDTLSYSLVSGPSWLSVAADGSLTGTPGSADVGANTFVVKATDLGGKNADATMHIEVFAAGAEVVTELKVLSFNLWHGLGKINFGHRKGVEAIILSGADLIGTQETVDNVSGTNAYQAKKIAELLGWHYSPAGAGDSGIISRYPITSEFTAGIANGIKVKLTSDAAQEVILYNCHLDYVYYGPYEAHLNGSTAQKVLTEEKKSQRDEEIATIISGMNNHLNHADTVPVLLTGDFNAPSHLDWTSATASWHGGVGYVAWPTSLACVNAGLLDSYRMVHPNPAIDPADTWSPLHGGSEPQDRIDFIYYKGNDLNATASEVFTTEVEVTVGAWGSDITPALNNTWPSDHSAVLTTFSVAP</sequence>
<dbReference type="Proteomes" id="UP000557872">
    <property type="component" value="Unassembled WGS sequence"/>
</dbReference>